<organism evidence="1 2">
    <name type="scientific">Bigelowiella natans</name>
    <name type="common">Pedinomonas minutissima</name>
    <name type="synonym">Chlorarachnion sp. (strain CCMP621)</name>
    <dbReference type="NCBI Taxonomy" id="227086"/>
    <lineage>
        <taxon>Eukaryota</taxon>
        <taxon>Sar</taxon>
        <taxon>Rhizaria</taxon>
        <taxon>Cercozoa</taxon>
        <taxon>Chlorarachniophyceae</taxon>
        <taxon>Bigelowiella</taxon>
    </lineage>
</organism>
<dbReference type="EMBL" id="DQ158856">
    <property type="protein sequence ID" value="ABA27174.1"/>
    <property type="molecule type" value="Genomic_DNA"/>
</dbReference>
<accession>Q3LWJ2</accession>
<protein>
    <submittedName>
        <fullName evidence="1">Ribosomal protein L18A</fullName>
    </submittedName>
</protein>
<geneLocation type="nucleomorph" evidence="1"/>
<dbReference type="Proteomes" id="UP000243425">
    <property type="component" value="Nucleomorph 1"/>
</dbReference>
<dbReference type="Gene3D" id="3.10.20.10">
    <property type="match status" value="1"/>
</dbReference>
<keyword evidence="1" id="KW-0542">Nucleomorph</keyword>
<evidence type="ECO:0000313" key="2">
    <source>
        <dbReference type="Proteomes" id="UP000243425"/>
    </source>
</evidence>
<reference evidence="1 2" key="1">
    <citation type="journal article" date="2006" name="Proc. Natl. Acad. Sci. U.S.A.">
        <title>Complete nucleotide sequence of the chlorarachniophyte nucleomorph: nature's smallest nucleus.</title>
        <authorList>
            <person name="Gilson P.R."/>
            <person name="Su V."/>
            <person name="Slamovits C.H."/>
            <person name="Reith M.E."/>
            <person name="Keeling P.J."/>
            <person name="McFadden G.I."/>
        </authorList>
    </citation>
    <scope>NUCLEOTIDE SEQUENCE [LARGE SCALE GENOMIC DNA]</scope>
    <source>
        <strain evidence="2">CCMP621</strain>
    </source>
</reference>
<evidence type="ECO:0000313" key="1">
    <source>
        <dbReference type="EMBL" id="ABA27174.1"/>
    </source>
</evidence>
<dbReference type="GO" id="GO:0005840">
    <property type="term" value="C:ribosome"/>
    <property type="evidence" value="ECO:0007669"/>
    <property type="project" value="UniProtKB-KW"/>
</dbReference>
<dbReference type="RefSeq" id="XP_001712786.1">
    <property type="nucleotide sequence ID" value="XM_001712734.1"/>
</dbReference>
<dbReference type="AlphaFoldDB" id="Q3LWJ2"/>
<proteinExistence type="predicted"/>
<gene>
    <name evidence="1" type="primary">rpl18A</name>
</gene>
<keyword evidence="1" id="KW-0689">Ribosomal protein</keyword>
<name>Q3LWJ2_BIGNA</name>
<keyword evidence="1" id="KW-0687">Ribonucleoprotein</keyword>
<dbReference type="SUPFAM" id="SSF160374">
    <property type="entry name" value="RplX-like"/>
    <property type="match status" value="1"/>
</dbReference>
<sequence>MCATLINSHYFMKTIKSRINKLLLHSVMIKVKNQDNIFRINVLGYSGVDISSKIKNIVKIFFKQKDFKIMSSQVISSLVHTSPKVIGVWLIYRNKYFYNSSYIELNCTSLNECYDQALNLFSSRYKINKKHIIIIKTKILSTDEIKKMSILQYKSMSLKLPLFRNMLNNRSI</sequence>
<dbReference type="GeneID" id="5788362"/>